<dbReference type="Proteomes" id="UP000292345">
    <property type="component" value="Unassembled WGS sequence"/>
</dbReference>
<proteinExistence type="predicted"/>
<dbReference type="InterPro" id="IPR031025">
    <property type="entry name" value="LruC_dom"/>
</dbReference>
<dbReference type="Pfam" id="PF16130">
    <property type="entry name" value="DUF4842"/>
    <property type="match status" value="1"/>
</dbReference>
<dbReference type="EMBL" id="PPUZ01000010">
    <property type="protein sequence ID" value="RZM84344.1"/>
    <property type="molecule type" value="Genomic_DNA"/>
</dbReference>
<sequence length="545" mass="61285">MNLPNTLYPLMATGLIASGLLSFAAGAVEQIDGQYVWQFQSGQAWPFGYNQSTGKPDSMVYARDEYSREFFQRIQNALPEAKINEAFITGDAGSTIHLSEDAEVFITFIHEGAGYKNSFGYFTFDPQNPPQTPEDVQETIVFPNLSYPHLTNGHRVSIGEFGAGTSIGFFIAANGFWYDTGVKPFKTPYYYSLSNLNPESNETLRQHCVLLLDEAQQEVVIGFEDLPRTWGDNDFNDAVFSVKSSPASAISALNLTVMPEQNDSDADGIEDELDEFPNDFNRAYSQYFPSAQGVTTLAFEDNWPARGDHDLNDLVVKQRIRMTYNADNQISGFIINGWITARGAAYQNGFGLRLMNSEPGLIKQASLTIDGQSFGKTAESGQSNAVLSLWSNTHVFTTTGQSGQCQHFNTVMTCDYFEPVPYTFDVSFTQGLDALSISDFDFFLYRTQDRSLEIHLADYPPTDKFDSSRFGTADDTSNAQANRYFRTAENLPWALMISNDWHYPREYLDVIWAYPAYETWVESNGEQAQDWFMTNERTTHTFSAH</sequence>
<dbReference type="Pfam" id="PF13448">
    <property type="entry name" value="DUF4114"/>
    <property type="match status" value="1"/>
</dbReference>
<reference evidence="4 5" key="1">
    <citation type="submission" date="2018-01" db="EMBL/GenBank/DDBJ databases">
        <title>Co-occurrence of chitin degradation, pigmentation and bioactivity in marine Pseudoalteromonas.</title>
        <authorList>
            <person name="Paulsen S."/>
            <person name="Gram L."/>
            <person name="Machado H."/>
        </authorList>
    </citation>
    <scope>NUCLEOTIDE SEQUENCE [LARGE SCALE GENOMIC DNA]</scope>
    <source>
        <strain evidence="4 5">S1946</strain>
    </source>
</reference>
<organism evidence="4 5">
    <name type="scientific">Pseudoalteromonas rubra</name>
    <dbReference type="NCBI Taxonomy" id="43658"/>
    <lineage>
        <taxon>Bacteria</taxon>
        <taxon>Pseudomonadati</taxon>
        <taxon>Pseudomonadota</taxon>
        <taxon>Gammaproteobacteria</taxon>
        <taxon>Alteromonadales</taxon>
        <taxon>Pseudoalteromonadaceae</taxon>
        <taxon>Pseudoalteromonas</taxon>
    </lineage>
</organism>
<evidence type="ECO:0000256" key="1">
    <source>
        <dbReference type="SAM" id="SignalP"/>
    </source>
</evidence>
<feature type="signal peptide" evidence="1">
    <location>
        <begin position="1"/>
        <end position="27"/>
    </location>
</feature>
<evidence type="ECO:0000259" key="3">
    <source>
        <dbReference type="Pfam" id="PF16130"/>
    </source>
</evidence>
<evidence type="ECO:0008006" key="6">
    <source>
        <dbReference type="Google" id="ProtNLM"/>
    </source>
</evidence>
<feature type="domain" description="DUF4842" evidence="3">
    <location>
        <begin position="328"/>
        <end position="532"/>
    </location>
</feature>
<evidence type="ECO:0000313" key="5">
    <source>
        <dbReference type="Proteomes" id="UP000292345"/>
    </source>
</evidence>
<keyword evidence="1" id="KW-0732">Signal</keyword>
<dbReference type="InterPro" id="IPR025193">
    <property type="entry name" value="DUF4114"/>
</dbReference>
<dbReference type="InterPro" id="IPR032295">
    <property type="entry name" value="DUF4842"/>
</dbReference>
<dbReference type="AlphaFoldDB" id="A0A4Q7EM06"/>
<feature type="chain" id="PRO_5020750396" description="LruC domain-containing protein" evidence="1">
    <location>
        <begin position="28"/>
        <end position="545"/>
    </location>
</feature>
<accession>A0A4Q7EM06</accession>
<evidence type="ECO:0000259" key="2">
    <source>
        <dbReference type="Pfam" id="PF13448"/>
    </source>
</evidence>
<feature type="domain" description="DUF4114" evidence="2">
    <location>
        <begin position="161"/>
        <end position="244"/>
    </location>
</feature>
<dbReference type="NCBIfam" id="TIGR04456">
    <property type="entry name" value="LruC_dom"/>
    <property type="match status" value="1"/>
</dbReference>
<evidence type="ECO:0000313" key="4">
    <source>
        <dbReference type="EMBL" id="RZM84344.1"/>
    </source>
</evidence>
<gene>
    <name evidence="4" type="ORF">C3B51_04145</name>
</gene>
<name>A0A4Q7EM06_9GAMM</name>
<protein>
    <recommendedName>
        <fullName evidence="6">LruC domain-containing protein</fullName>
    </recommendedName>
</protein>
<comment type="caution">
    <text evidence="4">The sequence shown here is derived from an EMBL/GenBank/DDBJ whole genome shotgun (WGS) entry which is preliminary data.</text>
</comment>